<keyword evidence="1" id="KW-0472">Membrane</keyword>
<gene>
    <name evidence="2" type="ORF">PCC79_15555</name>
</gene>
<keyword evidence="1" id="KW-1133">Transmembrane helix</keyword>
<dbReference type="EMBL" id="CP115965">
    <property type="protein sequence ID" value="WZW98284.1"/>
    <property type="molecule type" value="Genomic_DNA"/>
</dbReference>
<feature type="transmembrane region" description="Helical" evidence="1">
    <location>
        <begin position="34"/>
        <end position="54"/>
    </location>
</feature>
<reference evidence="2 3" key="1">
    <citation type="journal article" date="2023" name="Environ Microbiome">
        <title>A coral-associated actinobacterium mitigates coral bleaching under heat stress.</title>
        <authorList>
            <person name="Li J."/>
            <person name="Zou Y."/>
            <person name="Li Q."/>
            <person name="Zhang J."/>
            <person name="Bourne D.G."/>
            <person name="Lyu Y."/>
            <person name="Liu C."/>
            <person name="Zhang S."/>
        </authorList>
    </citation>
    <scope>NUCLEOTIDE SEQUENCE [LARGE SCALE GENOMIC DNA]</scope>
    <source>
        <strain evidence="2 3">SCSIO 13291</strain>
    </source>
</reference>
<dbReference type="Proteomes" id="UP001434337">
    <property type="component" value="Chromosome"/>
</dbReference>
<keyword evidence="1" id="KW-0812">Transmembrane</keyword>
<accession>A0ABZ3C6C0</accession>
<dbReference type="InterPro" id="IPR007165">
    <property type="entry name" value="Phage_holin_4_2"/>
</dbReference>
<name>A0ABZ3C6C0_9ACTN</name>
<evidence type="ECO:0000313" key="3">
    <source>
        <dbReference type="Proteomes" id="UP001434337"/>
    </source>
</evidence>
<dbReference type="PANTHER" id="PTHR37309:SF1">
    <property type="entry name" value="SLR0284 PROTEIN"/>
    <property type="match status" value="1"/>
</dbReference>
<dbReference type="Pfam" id="PF04020">
    <property type="entry name" value="Phage_holin_4_2"/>
    <property type="match status" value="1"/>
</dbReference>
<dbReference type="PANTHER" id="PTHR37309">
    <property type="entry name" value="SLR0284 PROTEIN"/>
    <property type="match status" value="1"/>
</dbReference>
<feature type="transmembrane region" description="Helical" evidence="1">
    <location>
        <begin position="100"/>
        <end position="122"/>
    </location>
</feature>
<proteinExistence type="predicted"/>
<evidence type="ECO:0000256" key="1">
    <source>
        <dbReference type="SAM" id="Phobius"/>
    </source>
</evidence>
<keyword evidence="3" id="KW-1185">Reference proteome</keyword>
<evidence type="ECO:0000313" key="2">
    <source>
        <dbReference type="EMBL" id="WZW98284.1"/>
    </source>
</evidence>
<feature type="transmembrane region" description="Helical" evidence="1">
    <location>
        <begin position="66"/>
        <end position="88"/>
    </location>
</feature>
<sequence>MGAVIIRFLVSALSLGLATWVLDGIWLDVTDRPADAVLTILIVAAIFGLVNALVKPLFVFVTSPLLLITLGLFLLVINAALLMLTSWVCAQIGVGWGVTGFWSAFWGAVIVSVVSFILNSFVGNRGERHT</sequence>
<organism evidence="2 3">
    <name type="scientific">Propioniciclava soli</name>
    <dbReference type="NCBI Taxonomy" id="2775081"/>
    <lineage>
        <taxon>Bacteria</taxon>
        <taxon>Bacillati</taxon>
        <taxon>Actinomycetota</taxon>
        <taxon>Actinomycetes</taxon>
        <taxon>Propionibacteriales</taxon>
        <taxon>Propionibacteriaceae</taxon>
        <taxon>Propioniciclava</taxon>
    </lineage>
</organism>
<protein>
    <submittedName>
        <fullName evidence="2">Phage holin family protein</fullName>
    </submittedName>
</protein>